<dbReference type="EMBL" id="AFNH02000183">
    <property type="protein sequence ID" value="EZG79657.1"/>
    <property type="molecule type" value="Genomic_DNA"/>
</dbReference>
<comment type="caution">
    <text evidence="2">The sequence shown here is derived from an EMBL/GenBank/DDBJ whole genome shotgun (WGS) entry which is preliminary data.</text>
</comment>
<sequence length="497" mass="54043">MRSCRTDESRGVSCCVYGTLAVVNSIDEVPMRNSPISEGVESPTLLGRNSPALSSPPHSPPPSSPWSSPRGSPTWGTPVLERVVHAEPIATLPEPNFGIWRGSEAAHGSESFQPISFETEGLEQDRTSIGQASIGQASIGQASSVESNADTFENRLLDAVDEYNNLCLEVIAVAMVNQTSPYPSARKGTTLVPLTEAVETAGPLQRLAVKILFLQDATGNESYDGRDALTVEQTDEILDLALKERDRLDLAERERIRLAAIAEEQSVRLTAQEQSVEYENVPNERVTSDSFRSGGSQSDSFRTESFRSDRNHQSVRITQQDLQLKDTRLTEGDTRLTEEDTRLTEEDTRLTEDEQLNPRRTLSIISGDVVRPGQSGGRAGASRAGSGATVTLPVSAPLATLMAAGKNEAVTVRANFNIDDLASAILVHFGFEVPEGLHPGQYIEQILQAGRQKTISPQTIRQKNAISLEPNFQVPNSQEPNSQEPTQLLSEKSLDAE</sequence>
<dbReference type="Proteomes" id="UP000019763">
    <property type="component" value="Unassembled WGS sequence"/>
</dbReference>
<reference evidence="2" key="1">
    <citation type="submission" date="2013-12" db="EMBL/GenBank/DDBJ databases">
        <authorList>
            <person name="Omoto C.K."/>
            <person name="Sibley D."/>
            <person name="Venepally P."/>
            <person name="Hadjithomas M."/>
            <person name="Karamycheva S."/>
            <person name="Brunk B."/>
            <person name="Roos D."/>
            <person name="Caler E."/>
            <person name="Lorenzi H."/>
        </authorList>
    </citation>
    <scope>NUCLEOTIDE SEQUENCE</scope>
</reference>
<dbReference type="GeneID" id="22911130"/>
<feature type="compositionally biased region" description="Polar residues" evidence="1">
    <location>
        <begin position="473"/>
        <end position="490"/>
    </location>
</feature>
<organism evidence="2 3">
    <name type="scientific">Gregarina niphandrodes</name>
    <name type="common">Septate eugregarine</name>
    <dbReference type="NCBI Taxonomy" id="110365"/>
    <lineage>
        <taxon>Eukaryota</taxon>
        <taxon>Sar</taxon>
        <taxon>Alveolata</taxon>
        <taxon>Apicomplexa</taxon>
        <taxon>Conoidasida</taxon>
        <taxon>Gregarinasina</taxon>
        <taxon>Eugregarinorida</taxon>
        <taxon>Gregarinidae</taxon>
        <taxon>Gregarina</taxon>
    </lineage>
</organism>
<feature type="compositionally biased region" description="Basic and acidic residues" evidence="1">
    <location>
        <begin position="301"/>
        <end position="312"/>
    </location>
</feature>
<evidence type="ECO:0000256" key="1">
    <source>
        <dbReference type="SAM" id="MobiDB-lite"/>
    </source>
</evidence>
<protein>
    <submittedName>
        <fullName evidence="2">Uncharacterized protein</fullName>
    </submittedName>
</protein>
<dbReference type="AlphaFoldDB" id="A0A023BBF7"/>
<proteinExistence type="predicted"/>
<accession>A0A023BBF7</accession>
<feature type="region of interest" description="Disordered" evidence="1">
    <location>
        <begin position="32"/>
        <end position="74"/>
    </location>
</feature>
<dbReference type="RefSeq" id="XP_011134402.1">
    <property type="nucleotide sequence ID" value="XM_011136100.1"/>
</dbReference>
<feature type="region of interest" description="Disordered" evidence="1">
    <location>
        <begin position="470"/>
        <end position="497"/>
    </location>
</feature>
<keyword evidence="3" id="KW-1185">Reference proteome</keyword>
<name>A0A023BBF7_GRENI</name>
<feature type="region of interest" description="Disordered" evidence="1">
    <location>
        <begin position="270"/>
        <end position="350"/>
    </location>
</feature>
<feature type="compositionally biased region" description="Basic and acidic residues" evidence="1">
    <location>
        <begin position="323"/>
        <end position="350"/>
    </location>
</feature>
<feature type="compositionally biased region" description="Polar residues" evidence="1">
    <location>
        <begin position="288"/>
        <end position="300"/>
    </location>
</feature>
<dbReference type="VEuPathDB" id="CryptoDB:GNI_024800"/>
<gene>
    <name evidence="2" type="ORF">GNI_024800</name>
</gene>
<evidence type="ECO:0000313" key="2">
    <source>
        <dbReference type="EMBL" id="EZG79657.1"/>
    </source>
</evidence>
<evidence type="ECO:0000313" key="3">
    <source>
        <dbReference type="Proteomes" id="UP000019763"/>
    </source>
</evidence>